<sequence length="49" mass="5545">MKSLGKTIHCFVKILFNAIRPRSEENGIMHSAGRIVSFVEVHSIKLVHI</sequence>
<protein>
    <submittedName>
        <fullName evidence="1">Uncharacterized protein</fullName>
    </submittedName>
</protein>
<organism evidence="1">
    <name type="scientific">Anguilla anguilla</name>
    <name type="common">European freshwater eel</name>
    <name type="synonym">Muraena anguilla</name>
    <dbReference type="NCBI Taxonomy" id="7936"/>
    <lineage>
        <taxon>Eukaryota</taxon>
        <taxon>Metazoa</taxon>
        <taxon>Chordata</taxon>
        <taxon>Craniata</taxon>
        <taxon>Vertebrata</taxon>
        <taxon>Euteleostomi</taxon>
        <taxon>Actinopterygii</taxon>
        <taxon>Neopterygii</taxon>
        <taxon>Teleostei</taxon>
        <taxon>Anguilliformes</taxon>
        <taxon>Anguillidae</taxon>
        <taxon>Anguilla</taxon>
    </lineage>
</organism>
<accession>A0A0E9QSF0</accession>
<proteinExistence type="predicted"/>
<reference evidence="1" key="2">
    <citation type="journal article" date="2015" name="Fish Shellfish Immunol.">
        <title>Early steps in the European eel (Anguilla anguilla)-Vibrio vulnificus interaction in the gills: Role of the RtxA13 toxin.</title>
        <authorList>
            <person name="Callol A."/>
            <person name="Pajuelo D."/>
            <person name="Ebbesson L."/>
            <person name="Teles M."/>
            <person name="MacKenzie S."/>
            <person name="Amaro C."/>
        </authorList>
    </citation>
    <scope>NUCLEOTIDE SEQUENCE</scope>
</reference>
<dbReference type="EMBL" id="GBXM01089225">
    <property type="protein sequence ID" value="JAH19352.1"/>
    <property type="molecule type" value="Transcribed_RNA"/>
</dbReference>
<reference evidence="1" key="1">
    <citation type="submission" date="2014-11" db="EMBL/GenBank/DDBJ databases">
        <authorList>
            <person name="Amaro Gonzalez C."/>
        </authorList>
    </citation>
    <scope>NUCLEOTIDE SEQUENCE</scope>
</reference>
<dbReference type="AlphaFoldDB" id="A0A0E9QSF0"/>
<evidence type="ECO:0000313" key="1">
    <source>
        <dbReference type="EMBL" id="JAH19352.1"/>
    </source>
</evidence>
<name>A0A0E9QSF0_ANGAN</name>